<dbReference type="AlphaFoldDB" id="G0S0J0"/>
<feature type="compositionally biased region" description="Polar residues" evidence="1">
    <location>
        <begin position="96"/>
        <end position="108"/>
    </location>
</feature>
<feature type="region of interest" description="Disordered" evidence="1">
    <location>
        <begin position="1"/>
        <end position="111"/>
    </location>
</feature>
<keyword evidence="3" id="KW-1185">Reference proteome</keyword>
<dbReference type="EMBL" id="GL988037">
    <property type="protein sequence ID" value="EGS23351.1"/>
    <property type="molecule type" value="Genomic_DNA"/>
</dbReference>
<feature type="compositionally biased region" description="Low complexity" evidence="1">
    <location>
        <begin position="56"/>
        <end position="70"/>
    </location>
</feature>
<sequence length="334" mass="35222">MDGNNDGSGSANGNGNGQKDLKNKGKAPETSNDSALAESAPEGGKQEPLLPRLMQSASSLPSSLLVGPPSTVFAHGHEKGGESSRAAGALERARSSAVQLRTSDNSGGSIRIGHTQEHVAQAEASFATFLDSADVPILTAPNALETAWQSSTVPPVSRGPTGVREAVQPERTVAEQEALDGAEVVALLTGNGDLDSVFEDVSEPVSQSDLSALRNALFGDDKKDYGTSPIAWDHVLNFIPPYLHPHTGGGAAAELAFTLHLGAANPDEAWEAWVSQWSRVLTNYQDEVWGDLSALVEEARNEILQLQEVKPGERPPEPKALLRLRAILGHLRGA</sequence>
<dbReference type="GeneID" id="18255057"/>
<evidence type="ECO:0000256" key="1">
    <source>
        <dbReference type="SAM" id="MobiDB-lite"/>
    </source>
</evidence>
<protein>
    <submittedName>
        <fullName evidence="2">Uncharacterized protein</fullName>
    </submittedName>
</protein>
<organism evidence="3">
    <name type="scientific">Chaetomium thermophilum (strain DSM 1495 / CBS 144.50 / IMI 039719)</name>
    <name type="common">Thermochaetoides thermophila</name>
    <dbReference type="NCBI Taxonomy" id="759272"/>
    <lineage>
        <taxon>Eukaryota</taxon>
        <taxon>Fungi</taxon>
        <taxon>Dikarya</taxon>
        <taxon>Ascomycota</taxon>
        <taxon>Pezizomycotina</taxon>
        <taxon>Sordariomycetes</taxon>
        <taxon>Sordariomycetidae</taxon>
        <taxon>Sordariales</taxon>
        <taxon>Chaetomiaceae</taxon>
        <taxon>Thermochaetoides</taxon>
    </lineage>
</organism>
<accession>G0S0J0</accession>
<dbReference type="KEGG" id="cthr:CTHT_0010190"/>
<dbReference type="OrthoDB" id="5337545at2759"/>
<proteinExistence type="predicted"/>
<dbReference type="OMA" id="PIAWDHA"/>
<dbReference type="Proteomes" id="UP000008066">
    <property type="component" value="Unassembled WGS sequence"/>
</dbReference>
<name>G0S0J0_CHATD</name>
<dbReference type="RefSeq" id="XP_006691542.1">
    <property type="nucleotide sequence ID" value="XM_006691479.1"/>
</dbReference>
<reference evidence="2 3" key="1">
    <citation type="journal article" date="2011" name="Cell">
        <title>Insight into structure and assembly of the nuclear pore complex by utilizing the genome of a eukaryotic thermophile.</title>
        <authorList>
            <person name="Amlacher S."/>
            <person name="Sarges P."/>
            <person name="Flemming D."/>
            <person name="van Noort V."/>
            <person name="Kunze R."/>
            <person name="Devos D.P."/>
            <person name="Arumugam M."/>
            <person name="Bork P."/>
            <person name="Hurt E."/>
        </authorList>
    </citation>
    <scope>NUCLEOTIDE SEQUENCE [LARGE SCALE GENOMIC DNA]</scope>
    <source>
        <strain evidence="3">DSM 1495 / CBS 144.50 / IMI 039719</strain>
    </source>
</reference>
<dbReference type="eggNOG" id="ENOG502T2AW">
    <property type="taxonomic scope" value="Eukaryota"/>
</dbReference>
<gene>
    <name evidence="2" type="ORF">CTHT_0010190</name>
</gene>
<dbReference type="HOGENOM" id="CLU_049645_0_0_1"/>
<dbReference type="STRING" id="759272.G0S0J0"/>
<evidence type="ECO:0000313" key="2">
    <source>
        <dbReference type="EMBL" id="EGS23351.1"/>
    </source>
</evidence>
<evidence type="ECO:0000313" key="3">
    <source>
        <dbReference type="Proteomes" id="UP000008066"/>
    </source>
</evidence>